<dbReference type="AlphaFoldDB" id="A0A1R3G8Z1"/>
<proteinExistence type="predicted"/>
<reference evidence="2" key="1">
    <citation type="submission" date="2013-09" db="EMBL/GenBank/DDBJ databases">
        <title>Corchorus olitorius genome sequencing.</title>
        <authorList>
            <person name="Alam M."/>
            <person name="Haque M.S."/>
            <person name="Islam M.S."/>
            <person name="Emdad E.M."/>
            <person name="Islam M.M."/>
            <person name="Ahmed B."/>
            <person name="Halim A."/>
            <person name="Hossen Q.M.M."/>
            <person name="Hossain M.Z."/>
            <person name="Ahmed R."/>
            <person name="Khan M.M."/>
            <person name="Islam R."/>
            <person name="Rashid M.M."/>
            <person name="Khan S.A."/>
            <person name="Rahman M.S."/>
            <person name="Alam M."/>
            <person name="Yahiya A.S."/>
            <person name="Khan M.S."/>
            <person name="Azam M.S."/>
            <person name="Haque T."/>
            <person name="Lashkar M.Z.H."/>
            <person name="Akhand A.I."/>
            <person name="Morshed G."/>
            <person name="Roy S."/>
            <person name="Uddin K.S."/>
            <person name="Rabeya T."/>
            <person name="Hossain A.S."/>
            <person name="Chowdhury A."/>
            <person name="Snigdha A.R."/>
            <person name="Mortoza M.S."/>
            <person name="Matin S.A."/>
            <person name="Hoque S.M.E."/>
            <person name="Islam M.K."/>
            <person name="Roy D.K."/>
            <person name="Haider R."/>
            <person name="Moosa M.M."/>
            <person name="Elias S.M."/>
            <person name="Hasan A.M."/>
            <person name="Jahan S."/>
            <person name="Shafiuddin M."/>
            <person name="Mahmood N."/>
            <person name="Shommy N.S."/>
        </authorList>
    </citation>
    <scope>NUCLEOTIDE SEQUENCE [LARGE SCALE GENOMIC DNA]</scope>
    <source>
        <strain evidence="2">cv. O-4</strain>
    </source>
</reference>
<name>A0A1R3G8Z1_9ROSI</name>
<accession>A0A1R3G8Z1</accession>
<sequence>MNQGDEISVNTRIQERFVGEEEKDNELYGKVSLPIIVKIWDENYSAGSRITCYNLHFNLQQVNVVNA</sequence>
<organism evidence="1 2">
    <name type="scientific">Corchorus olitorius</name>
    <dbReference type="NCBI Taxonomy" id="93759"/>
    <lineage>
        <taxon>Eukaryota</taxon>
        <taxon>Viridiplantae</taxon>
        <taxon>Streptophyta</taxon>
        <taxon>Embryophyta</taxon>
        <taxon>Tracheophyta</taxon>
        <taxon>Spermatophyta</taxon>
        <taxon>Magnoliopsida</taxon>
        <taxon>eudicotyledons</taxon>
        <taxon>Gunneridae</taxon>
        <taxon>Pentapetalae</taxon>
        <taxon>rosids</taxon>
        <taxon>malvids</taxon>
        <taxon>Malvales</taxon>
        <taxon>Malvaceae</taxon>
        <taxon>Grewioideae</taxon>
        <taxon>Apeibeae</taxon>
        <taxon>Corchorus</taxon>
    </lineage>
</organism>
<dbReference type="Proteomes" id="UP000187203">
    <property type="component" value="Unassembled WGS sequence"/>
</dbReference>
<dbReference type="EMBL" id="AWUE01023235">
    <property type="protein sequence ID" value="OMO54517.1"/>
    <property type="molecule type" value="Genomic_DNA"/>
</dbReference>
<evidence type="ECO:0000313" key="2">
    <source>
        <dbReference type="Proteomes" id="UP000187203"/>
    </source>
</evidence>
<comment type="caution">
    <text evidence="1">The sequence shown here is derived from an EMBL/GenBank/DDBJ whole genome shotgun (WGS) entry which is preliminary data.</text>
</comment>
<gene>
    <name evidence="1" type="ORF">COLO4_36446</name>
</gene>
<protein>
    <submittedName>
        <fullName evidence="1">Uncharacterized protein</fullName>
    </submittedName>
</protein>
<evidence type="ECO:0000313" key="1">
    <source>
        <dbReference type="EMBL" id="OMO54517.1"/>
    </source>
</evidence>
<keyword evidence="2" id="KW-1185">Reference proteome</keyword>